<keyword evidence="2" id="KW-1185">Reference proteome</keyword>
<comment type="caution">
    <text evidence="1">The sequence shown here is derived from an EMBL/GenBank/DDBJ whole genome shotgun (WGS) entry which is preliminary data.</text>
</comment>
<dbReference type="Proteomes" id="UP000886653">
    <property type="component" value="Unassembled WGS sequence"/>
</dbReference>
<dbReference type="AlphaFoldDB" id="A0A9P6T7E2"/>
<sequence>MADFEPAKDTAEYPMYYDKDDYVNWSESEAELDELYHFEEEPDLNFAGHHNFHEEFSDLEDGEEGDKEAHAIENLINYLGPELALSFQCACAGMTRPAILVHLNASGFPMCLATLSQRLQTLKLSTTHPPLTSKQHNCADPIIFQCHQLGYSHSETIHELQAFNTPMTNWRLRDISKEMGLNWKLDDLQSGKISQADLVELAQFLVAGQDASAGY</sequence>
<reference evidence="1" key="1">
    <citation type="submission" date="2013-11" db="EMBL/GenBank/DDBJ databases">
        <title>Genome sequence of the fusiform rust pathogen reveals effectors for host alternation and coevolution with pine.</title>
        <authorList>
            <consortium name="DOE Joint Genome Institute"/>
            <person name="Smith K."/>
            <person name="Pendleton A."/>
            <person name="Kubisiak T."/>
            <person name="Anderson C."/>
            <person name="Salamov A."/>
            <person name="Aerts A."/>
            <person name="Riley R."/>
            <person name="Clum A."/>
            <person name="Lindquist E."/>
            <person name="Ence D."/>
            <person name="Campbell M."/>
            <person name="Kronenberg Z."/>
            <person name="Feau N."/>
            <person name="Dhillon B."/>
            <person name="Hamelin R."/>
            <person name="Burleigh J."/>
            <person name="Smith J."/>
            <person name="Yandell M."/>
            <person name="Nelson C."/>
            <person name="Grigoriev I."/>
            <person name="Davis J."/>
        </authorList>
    </citation>
    <scope>NUCLEOTIDE SEQUENCE</scope>
    <source>
        <strain evidence="1">G11</strain>
    </source>
</reference>
<protein>
    <submittedName>
        <fullName evidence="1">Uncharacterized protein</fullName>
    </submittedName>
</protein>
<organism evidence="1 2">
    <name type="scientific">Cronartium quercuum f. sp. fusiforme G11</name>
    <dbReference type="NCBI Taxonomy" id="708437"/>
    <lineage>
        <taxon>Eukaryota</taxon>
        <taxon>Fungi</taxon>
        <taxon>Dikarya</taxon>
        <taxon>Basidiomycota</taxon>
        <taxon>Pucciniomycotina</taxon>
        <taxon>Pucciniomycetes</taxon>
        <taxon>Pucciniales</taxon>
        <taxon>Coleosporiaceae</taxon>
        <taxon>Cronartium</taxon>
    </lineage>
</organism>
<name>A0A9P6T7E2_9BASI</name>
<accession>A0A9P6T7E2</accession>
<gene>
    <name evidence="1" type="ORF">CROQUDRAFT_98697</name>
</gene>
<evidence type="ECO:0000313" key="1">
    <source>
        <dbReference type="EMBL" id="KAG0141490.1"/>
    </source>
</evidence>
<dbReference type="EMBL" id="MU167384">
    <property type="protein sequence ID" value="KAG0141490.1"/>
    <property type="molecule type" value="Genomic_DNA"/>
</dbReference>
<proteinExistence type="predicted"/>
<evidence type="ECO:0000313" key="2">
    <source>
        <dbReference type="Proteomes" id="UP000886653"/>
    </source>
</evidence>